<evidence type="ECO:0000256" key="4">
    <source>
        <dbReference type="ARBA" id="ARBA00023180"/>
    </source>
</evidence>
<dbReference type="InterPro" id="IPR016187">
    <property type="entry name" value="CTDL_fold"/>
</dbReference>
<reference evidence="9" key="1">
    <citation type="journal article" date="2020" name="Nat. Ecol. Evol.">
        <title>Deeply conserved synteny resolves early events in vertebrate evolution.</title>
        <authorList>
            <person name="Simakov O."/>
            <person name="Marletaz F."/>
            <person name="Yue J.X."/>
            <person name="O'Connell B."/>
            <person name="Jenkins J."/>
            <person name="Brandt A."/>
            <person name="Calef R."/>
            <person name="Tung C.H."/>
            <person name="Huang T.K."/>
            <person name="Schmutz J."/>
            <person name="Satoh N."/>
            <person name="Yu J.K."/>
            <person name="Putnam N.H."/>
            <person name="Green R.E."/>
            <person name="Rokhsar D.S."/>
        </authorList>
    </citation>
    <scope>NUCLEOTIDE SEQUENCE [LARGE SCALE GENOMIC DNA]</scope>
    <source>
        <strain evidence="9">S238N-H82</strain>
    </source>
</reference>
<evidence type="ECO:0000259" key="8">
    <source>
        <dbReference type="PROSITE" id="PS50041"/>
    </source>
</evidence>
<feature type="domain" description="C-type lectin" evidence="8">
    <location>
        <begin position="252"/>
        <end position="366"/>
    </location>
</feature>
<evidence type="ECO:0000256" key="2">
    <source>
        <dbReference type="ARBA" id="ARBA00022737"/>
    </source>
</evidence>
<dbReference type="FunFam" id="2.10.25.10:FF:000334">
    <property type="entry name" value="protein delta homolog 2 isoform X1"/>
    <property type="match status" value="1"/>
</dbReference>
<feature type="disulfide bond" evidence="5">
    <location>
        <begin position="377"/>
        <end position="394"/>
    </location>
</feature>
<dbReference type="GO" id="GO:0005509">
    <property type="term" value="F:calcium ion binding"/>
    <property type="evidence" value="ECO:0007669"/>
    <property type="project" value="InterPro"/>
</dbReference>
<evidence type="ECO:0000256" key="1">
    <source>
        <dbReference type="ARBA" id="ARBA00022536"/>
    </source>
</evidence>
<protein>
    <submittedName>
        <fullName evidence="10">Neurogenic locus Notch protein-like isoform X2</fullName>
    </submittedName>
</protein>
<keyword evidence="6" id="KW-0732">Signal</keyword>
<feature type="disulfide bond" evidence="5">
    <location>
        <begin position="238"/>
        <end position="247"/>
    </location>
</feature>
<organism evidence="9 10">
    <name type="scientific">Branchiostoma floridae</name>
    <name type="common">Florida lancelet</name>
    <name type="synonym">Amphioxus</name>
    <dbReference type="NCBI Taxonomy" id="7739"/>
    <lineage>
        <taxon>Eukaryota</taxon>
        <taxon>Metazoa</taxon>
        <taxon>Chordata</taxon>
        <taxon>Cephalochordata</taxon>
        <taxon>Leptocardii</taxon>
        <taxon>Amphioxiformes</taxon>
        <taxon>Branchiostomatidae</taxon>
        <taxon>Branchiostoma</taxon>
    </lineage>
</organism>
<feature type="signal peptide" evidence="6">
    <location>
        <begin position="1"/>
        <end position="21"/>
    </location>
</feature>
<dbReference type="CDD" id="cd00054">
    <property type="entry name" value="EGF_CA"/>
    <property type="match status" value="3"/>
</dbReference>
<keyword evidence="3 5" id="KW-1015">Disulfide bond</keyword>
<evidence type="ECO:0000256" key="3">
    <source>
        <dbReference type="ARBA" id="ARBA00023157"/>
    </source>
</evidence>
<dbReference type="PANTHER" id="PTHR12916">
    <property type="entry name" value="CYTOCHROME C OXIDASE POLYPEPTIDE VIC-2"/>
    <property type="match status" value="1"/>
</dbReference>
<sequence length="507" mass="54628">MERPGTVWLFFVLFAPVLASAGNHAFEVLRTANQRYQGFDFFAIEARLPADGLSASENWCRDYQNLCADYGLRPTGCGELYTYGANADDRYVRCVTEYNSDPYINNVLGCNPSHHVAEVANLAFSAGATWTRSFGFHRCETSDCQRGIVESQDSLYYTDAAFPGDRVVYTVCRGSATACLSNPCMNGGTCQNQGDGYNCSCVTGFYGNNCDDIDECASNPCSNGGTCVDKLNGYSCACPKGVAGQYCEALLDEGGCYQFSTIAVSYDDASNSCGADGGFLADVRKAQQQHLIGQSIAASSDVSHWIAGKVLPVTLAYSDGSGISDELQFSSSEPATPCDLCLLLDSSDNYLARTTSCTELHNYVCQSEPKPCGQNVCYNGGNCTSCFDEAYNFCACPDGFDGKLCETDIDECASSPCQNGGQCVDDVNSFRCRCPTGYSGDLCEIDIDWCANSYCPFDWTCQDEITHFICHAPDTGVRGSYRCTSDSCPDGMRCVLDGPGAFSCRIG</sequence>
<dbReference type="InterPro" id="IPR001304">
    <property type="entry name" value="C-type_lectin-like"/>
</dbReference>
<feature type="disulfide bond" evidence="5">
    <location>
        <begin position="201"/>
        <end position="210"/>
    </location>
</feature>
<dbReference type="SUPFAM" id="SSF57196">
    <property type="entry name" value="EGF/Laminin"/>
    <property type="match status" value="4"/>
</dbReference>
<evidence type="ECO:0000256" key="6">
    <source>
        <dbReference type="SAM" id="SignalP"/>
    </source>
</evidence>
<dbReference type="PROSITE" id="PS50026">
    <property type="entry name" value="EGF_3"/>
    <property type="match status" value="4"/>
</dbReference>
<keyword evidence="1 5" id="KW-0245">EGF-like domain</keyword>
<dbReference type="GeneID" id="118414045"/>
<dbReference type="SUPFAM" id="SSF56436">
    <property type="entry name" value="C-type lectin-like"/>
    <property type="match status" value="1"/>
</dbReference>
<comment type="caution">
    <text evidence="5">Lacks conserved residue(s) required for the propagation of feature annotation.</text>
</comment>
<dbReference type="PROSITE" id="PS01187">
    <property type="entry name" value="EGF_CA"/>
    <property type="match status" value="2"/>
</dbReference>
<keyword evidence="2" id="KW-0677">Repeat</keyword>
<dbReference type="PRINTS" id="PR00010">
    <property type="entry name" value="EGFBLOOD"/>
</dbReference>
<dbReference type="Proteomes" id="UP000001554">
    <property type="component" value="Chromosome 4"/>
</dbReference>
<dbReference type="SMART" id="SM00179">
    <property type="entry name" value="EGF_CA"/>
    <property type="match status" value="3"/>
</dbReference>
<dbReference type="Pfam" id="PF00008">
    <property type="entry name" value="EGF"/>
    <property type="match status" value="3"/>
</dbReference>
<feature type="chain" id="PRO_5039908675" evidence="6">
    <location>
        <begin position="22"/>
        <end position="507"/>
    </location>
</feature>
<feature type="domain" description="EGF-like" evidence="7">
    <location>
        <begin position="175"/>
        <end position="211"/>
    </location>
</feature>
<dbReference type="RefSeq" id="XP_035673688.1">
    <property type="nucleotide sequence ID" value="XM_035817795.1"/>
</dbReference>
<feature type="domain" description="EGF-like" evidence="7">
    <location>
        <begin position="212"/>
        <end position="248"/>
    </location>
</feature>
<dbReference type="InterPro" id="IPR000152">
    <property type="entry name" value="EGF-type_Asp/Asn_hydroxyl_site"/>
</dbReference>
<evidence type="ECO:0000313" key="9">
    <source>
        <dbReference type="Proteomes" id="UP000001554"/>
    </source>
</evidence>
<feature type="domain" description="EGF-like" evidence="7">
    <location>
        <begin position="408"/>
        <end position="444"/>
    </location>
</feature>
<dbReference type="PROSITE" id="PS50041">
    <property type="entry name" value="C_TYPE_LECTIN_2"/>
    <property type="match status" value="1"/>
</dbReference>
<dbReference type="InterPro" id="IPR000742">
    <property type="entry name" value="EGF"/>
</dbReference>
<dbReference type="FunFam" id="2.10.25.10:FF:000117">
    <property type="entry name" value="Delta-like protein"/>
    <property type="match status" value="1"/>
</dbReference>
<dbReference type="PROSITE" id="PS00010">
    <property type="entry name" value="ASX_HYDROXYL"/>
    <property type="match status" value="3"/>
</dbReference>
<reference evidence="10" key="2">
    <citation type="submission" date="2025-08" db="UniProtKB">
        <authorList>
            <consortium name="RefSeq"/>
        </authorList>
    </citation>
    <scope>IDENTIFICATION</scope>
    <source>
        <strain evidence="10">S238N-H82</strain>
        <tissue evidence="10">Testes</tissue>
    </source>
</reference>
<dbReference type="AlphaFoldDB" id="A0A9J7L1L4"/>
<keyword evidence="9" id="KW-1185">Reference proteome</keyword>
<evidence type="ECO:0000313" key="10">
    <source>
        <dbReference type="RefSeq" id="XP_035673688.1"/>
    </source>
</evidence>
<accession>A0A9J7L1L4</accession>
<proteinExistence type="predicted"/>
<feature type="disulfide bond" evidence="5">
    <location>
        <begin position="434"/>
        <end position="443"/>
    </location>
</feature>
<name>A0A9J7L1L4_BRAFL</name>
<evidence type="ECO:0000259" key="7">
    <source>
        <dbReference type="PROSITE" id="PS50026"/>
    </source>
</evidence>
<gene>
    <name evidence="10" type="primary">LOC118414045</name>
</gene>
<dbReference type="InterPro" id="IPR018097">
    <property type="entry name" value="EGF_Ca-bd_CS"/>
</dbReference>
<feature type="disulfide bond" evidence="5">
    <location>
        <begin position="396"/>
        <end position="405"/>
    </location>
</feature>
<dbReference type="Gene3D" id="3.10.100.10">
    <property type="entry name" value="Mannose-Binding Protein A, subunit A"/>
    <property type="match status" value="1"/>
</dbReference>
<dbReference type="FunFam" id="2.10.25.10:FF:000095">
    <property type="entry name" value="Notch, isoform B"/>
    <property type="match status" value="1"/>
</dbReference>
<dbReference type="SMART" id="SM00034">
    <property type="entry name" value="CLECT"/>
    <property type="match status" value="1"/>
</dbReference>
<dbReference type="Gene3D" id="2.10.25.10">
    <property type="entry name" value="Laminin"/>
    <property type="match status" value="4"/>
</dbReference>
<dbReference type="CDD" id="cd00037">
    <property type="entry name" value="CLECT"/>
    <property type="match status" value="1"/>
</dbReference>
<dbReference type="SMART" id="SM00181">
    <property type="entry name" value="EGF"/>
    <property type="match status" value="5"/>
</dbReference>
<dbReference type="InterPro" id="IPR001881">
    <property type="entry name" value="EGF-like_Ca-bd_dom"/>
</dbReference>
<dbReference type="PROSITE" id="PS01186">
    <property type="entry name" value="EGF_2"/>
    <property type="match status" value="3"/>
</dbReference>
<feature type="domain" description="EGF-like" evidence="7">
    <location>
        <begin position="368"/>
        <end position="406"/>
    </location>
</feature>
<dbReference type="PANTHER" id="PTHR12916:SF9">
    <property type="entry name" value="NEUROGENIC LOCUS NOTCH HOMOLOG PROTEIN 1-RELATED"/>
    <property type="match status" value="1"/>
</dbReference>
<dbReference type="InterPro" id="IPR016186">
    <property type="entry name" value="C-type_lectin-like/link_sf"/>
</dbReference>
<dbReference type="PROSITE" id="PS00022">
    <property type="entry name" value="EGF_1"/>
    <property type="match status" value="4"/>
</dbReference>
<keyword evidence="4" id="KW-0325">Glycoprotein</keyword>
<evidence type="ECO:0000256" key="5">
    <source>
        <dbReference type="PROSITE-ProRule" id="PRU00076"/>
    </source>
</evidence>